<sequence>MLLHELDQGLVTTGNTRSEIGSRLNIVDNMEQAQLNFQSITISTLATLEEVDIYEAVNNLETSKVALQAAQQSFVKIQNLSLFNYL</sequence>
<keyword evidence="3" id="KW-1185">Reference proteome</keyword>
<evidence type="ECO:0000313" key="3">
    <source>
        <dbReference type="Proteomes" id="UP001528411"/>
    </source>
</evidence>
<keyword evidence="2" id="KW-0966">Cell projection</keyword>
<reference evidence="2 3" key="1">
    <citation type="submission" date="2023-01" db="EMBL/GenBank/DDBJ databases">
        <title>Psychrosphaera sp. nov., isolated from marine algae.</title>
        <authorList>
            <person name="Bayburt H."/>
            <person name="Choi B.J."/>
            <person name="Kim J.M."/>
            <person name="Choi D.G."/>
            <person name="Jeon C.O."/>
        </authorList>
    </citation>
    <scope>NUCLEOTIDE SEQUENCE [LARGE SCALE GENOMIC DNA]</scope>
    <source>
        <strain evidence="2 3">G1-22</strain>
    </source>
</reference>
<comment type="caution">
    <text evidence="2">The sequence shown here is derived from an EMBL/GenBank/DDBJ whole genome shotgun (WGS) entry which is preliminary data.</text>
</comment>
<name>A0ABT5FCJ4_9GAMM</name>
<dbReference type="Gene3D" id="1.20.1330.10">
    <property type="entry name" value="f41 fragment of flagellin, N-terminal domain"/>
    <property type="match status" value="1"/>
</dbReference>
<keyword evidence="2" id="KW-0969">Cilium</keyword>
<organism evidence="2 3">
    <name type="scientific">Psychrosphaera algicola</name>
    <dbReference type="NCBI Taxonomy" id="3023714"/>
    <lineage>
        <taxon>Bacteria</taxon>
        <taxon>Pseudomonadati</taxon>
        <taxon>Pseudomonadota</taxon>
        <taxon>Gammaproteobacteria</taxon>
        <taxon>Alteromonadales</taxon>
        <taxon>Pseudoalteromonadaceae</taxon>
        <taxon>Psychrosphaera</taxon>
    </lineage>
</organism>
<dbReference type="EMBL" id="JAQOMS010000002">
    <property type="protein sequence ID" value="MDC2888305.1"/>
    <property type="molecule type" value="Genomic_DNA"/>
</dbReference>
<proteinExistence type="predicted"/>
<accession>A0ABT5FCJ4</accession>
<dbReference type="Proteomes" id="UP001528411">
    <property type="component" value="Unassembled WGS sequence"/>
</dbReference>
<protein>
    <submittedName>
        <fullName evidence="2">Flagellin</fullName>
    </submittedName>
</protein>
<evidence type="ECO:0000313" key="2">
    <source>
        <dbReference type="EMBL" id="MDC2888305.1"/>
    </source>
</evidence>
<feature type="domain" description="Flagellin C-terminal" evidence="1">
    <location>
        <begin position="6"/>
        <end position="86"/>
    </location>
</feature>
<keyword evidence="2" id="KW-0282">Flagellum</keyword>
<evidence type="ECO:0000259" key="1">
    <source>
        <dbReference type="Pfam" id="PF00700"/>
    </source>
</evidence>
<dbReference type="SUPFAM" id="SSF64518">
    <property type="entry name" value="Phase 1 flagellin"/>
    <property type="match status" value="1"/>
</dbReference>
<dbReference type="Pfam" id="PF00700">
    <property type="entry name" value="Flagellin_C"/>
    <property type="match status" value="1"/>
</dbReference>
<gene>
    <name evidence="2" type="ORF">PN838_05305</name>
</gene>
<dbReference type="InterPro" id="IPR046358">
    <property type="entry name" value="Flagellin_C"/>
</dbReference>